<reference evidence="9" key="1">
    <citation type="submission" date="2015-10" db="EMBL/GenBank/DDBJ databases">
        <authorList>
            <person name="Gilbert D.G."/>
        </authorList>
    </citation>
    <scope>NUCLEOTIDE SEQUENCE</scope>
</reference>
<dbReference type="Pfam" id="PF00441">
    <property type="entry name" value="Acyl-CoA_dh_1"/>
    <property type="match status" value="1"/>
</dbReference>
<dbReference type="FunFam" id="1.10.540.10:FF:000009">
    <property type="entry name" value="Probable acyl-CoA dehydrogenase"/>
    <property type="match status" value="1"/>
</dbReference>
<dbReference type="Gene3D" id="1.10.540.10">
    <property type="entry name" value="Acyl-CoA dehydrogenase/oxidase, N-terminal domain"/>
    <property type="match status" value="1"/>
</dbReference>
<evidence type="ECO:0000256" key="4">
    <source>
        <dbReference type="ARBA" id="ARBA00022827"/>
    </source>
</evidence>
<dbReference type="SUPFAM" id="SSF56645">
    <property type="entry name" value="Acyl-CoA dehydrogenase NM domain-like"/>
    <property type="match status" value="1"/>
</dbReference>
<dbReference type="PROSITE" id="PS00073">
    <property type="entry name" value="ACYL_COA_DH_2"/>
    <property type="match status" value="1"/>
</dbReference>
<dbReference type="Gene3D" id="1.20.140.10">
    <property type="entry name" value="Butyryl-CoA Dehydrogenase, subunit A, domain 3"/>
    <property type="match status" value="1"/>
</dbReference>
<proteinExistence type="inferred from homology"/>
<dbReference type="EMBL" id="CZRL01000120">
    <property type="protein sequence ID" value="CUS55057.1"/>
    <property type="molecule type" value="Genomic_DNA"/>
</dbReference>
<dbReference type="SUPFAM" id="SSF47203">
    <property type="entry name" value="Acyl-CoA dehydrogenase C-terminal domain-like"/>
    <property type="match status" value="1"/>
</dbReference>
<accession>A0A160TX29</accession>
<keyword evidence="3" id="KW-0285">Flavoprotein</keyword>
<evidence type="ECO:0000259" key="8">
    <source>
        <dbReference type="Pfam" id="PF02771"/>
    </source>
</evidence>
<keyword evidence="4" id="KW-0274">FAD</keyword>
<dbReference type="GO" id="GO:0016937">
    <property type="term" value="F:short-chain fatty acyl-CoA dehydrogenase activity"/>
    <property type="evidence" value="ECO:0007669"/>
    <property type="project" value="UniProtKB-EC"/>
</dbReference>
<dbReference type="AlphaFoldDB" id="A0A160TX29"/>
<evidence type="ECO:0000259" key="6">
    <source>
        <dbReference type="Pfam" id="PF00441"/>
    </source>
</evidence>
<dbReference type="FunFam" id="1.20.140.10:FF:000001">
    <property type="entry name" value="Acyl-CoA dehydrogenase"/>
    <property type="match status" value="1"/>
</dbReference>
<dbReference type="FunFam" id="2.40.110.10:FF:000002">
    <property type="entry name" value="Acyl-CoA dehydrogenase fadE12"/>
    <property type="match status" value="1"/>
</dbReference>
<dbReference type="GO" id="GO:0005737">
    <property type="term" value="C:cytoplasm"/>
    <property type="evidence" value="ECO:0007669"/>
    <property type="project" value="TreeGrafter"/>
</dbReference>
<feature type="domain" description="Acyl-CoA dehydrogenase/oxidase C-terminal" evidence="6">
    <location>
        <begin position="230"/>
        <end position="378"/>
    </location>
</feature>
<dbReference type="InterPro" id="IPR009100">
    <property type="entry name" value="AcylCoA_DH/oxidase_NM_dom_sf"/>
</dbReference>
<dbReference type="InterPro" id="IPR036250">
    <property type="entry name" value="AcylCo_DH-like_C"/>
</dbReference>
<keyword evidence="5 9" id="KW-0560">Oxidoreductase</keyword>
<organism evidence="9">
    <name type="scientific">hydrothermal vent metagenome</name>
    <dbReference type="NCBI Taxonomy" id="652676"/>
    <lineage>
        <taxon>unclassified sequences</taxon>
        <taxon>metagenomes</taxon>
        <taxon>ecological metagenomes</taxon>
    </lineage>
</organism>
<sequence length="382" mass="42465">MFERTLFAEEHGIFRRSVAHFIHEHIVPHHPRWEKEGQVSREVWHEAGQHGLLCPTIPEQYGGAGTDFLFSVVILEELARAGTMGPGFSLHSDIVAPYLLHYGSEYLKATWLPKMAAGEAIGAIAMTEPSAGSDLQNIRTTARRDGDEFIVSGQKVFITNGQLCDIVIAVCKTDPDAGASGTSLILVETDRPGFERGRNLDKIGWKAQDTSELFFDNVHVPVSNLVGESGRGFIQLMEQLPQERLLQAIRAVATIEAALEWTVEYTSERKAFGQSISNFQNTRFTLADVKSKTVMLRVFVDRCIQMHLEGKLDAVDAAITKLLSSEMLCELLDDCLQLFGGYGYMWEYPIARAWADARMSRIAGGTCEIMREIIGRSLVGKI</sequence>
<evidence type="ECO:0000259" key="7">
    <source>
        <dbReference type="Pfam" id="PF02770"/>
    </source>
</evidence>
<dbReference type="GO" id="GO:0033539">
    <property type="term" value="P:fatty acid beta-oxidation using acyl-CoA dehydrogenase"/>
    <property type="evidence" value="ECO:0007669"/>
    <property type="project" value="TreeGrafter"/>
</dbReference>
<comment type="cofactor">
    <cofactor evidence="1">
        <name>FAD</name>
        <dbReference type="ChEBI" id="CHEBI:57692"/>
    </cofactor>
</comment>
<name>A0A160TX29_9ZZZZ</name>
<dbReference type="PANTHER" id="PTHR48083:SF20">
    <property type="entry name" value="LONG-CHAIN SPECIFIC ACYL-COA DEHYDROGENASE, MITOCHONDRIAL"/>
    <property type="match status" value="1"/>
</dbReference>
<protein>
    <submittedName>
        <fullName evidence="9">Butyryl-CoA dehydrogenase</fullName>
        <ecNumber evidence="9">1.3.8.1</ecNumber>
    </submittedName>
</protein>
<dbReference type="GO" id="GO:0050660">
    <property type="term" value="F:flavin adenine dinucleotide binding"/>
    <property type="evidence" value="ECO:0007669"/>
    <property type="project" value="InterPro"/>
</dbReference>
<dbReference type="Pfam" id="PF02770">
    <property type="entry name" value="Acyl-CoA_dh_M"/>
    <property type="match status" value="1"/>
</dbReference>
<dbReference type="Pfam" id="PF02771">
    <property type="entry name" value="Acyl-CoA_dh_N"/>
    <property type="match status" value="1"/>
</dbReference>
<dbReference type="InterPro" id="IPR037069">
    <property type="entry name" value="AcylCoA_DH/ox_N_sf"/>
</dbReference>
<evidence type="ECO:0000256" key="2">
    <source>
        <dbReference type="ARBA" id="ARBA00009347"/>
    </source>
</evidence>
<dbReference type="EC" id="1.3.8.1" evidence="9"/>
<dbReference type="Gene3D" id="2.40.110.10">
    <property type="entry name" value="Butyryl-CoA Dehydrogenase, subunit A, domain 2"/>
    <property type="match status" value="1"/>
</dbReference>
<dbReference type="InterPro" id="IPR046373">
    <property type="entry name" value="Acyl-CoA_Oxase/DH_mid-dom_sf"/>
</dbReference>
<evidence type="ECO:0000313" key="9">
    <source>
        <dbReference type="EMBL" id="CUS55057.1"/>
    </source>
</evidence>
<dbReference type="InterPro" id="IPR013786">
    <property type="entry name" value="AcylCoA_DH/ox_N"/>
</dbReference>
<feature type="domain" description="Acyl-CoA oxidase/dehydrogenase middle" evidence="7">
    <location>
        <begin position="123"/>
        <end position="218"/>
    </location>
</feature>
<dbReference type="PANTHER" id="PTHR48083">
    <property type="entry name" value="MEDIUM-CHAIN SPECIFIC ACYL-COA DEHYDROGENASE, MITOCHONDRIAL-RELATED"/>
    <property type="match status" value="1"/>
</dbReference>
<dbReference type="InterPro" id="IPR006089">
    <property type="entry name" value="Acyl-CoA_DH_CS"/>
</dbReference>
<gene>
    <name evidence="9" type="ORF">MGWOODY_XGa2125</name>
</gene>
<dbReference type="InterPro" id="IPR006091">
    <property type="entry name" value="Acyl-CoA_Oxase/DH_mid-dom"/>
</dbReference>
<evidence type="ECO:0000256" key="5">
    <source>
        <dbReference type="ARBA" id="ARBA00023002"/>
    </source>
</evidence>
<comment type="similarity">
    <text evidence="2">Belongs to the acyl-CoA dehydrogenase family.</text>
</comment>
<dbReference type="InterPro" id="IPR050741">
    <property type="entry name" value="Acyl-CoA_dehydrogenase"/>
</dbReference>
<evidence type="ECO:0000256" key="1">
    <source>
        <dbReference type="ARBA" id="ARBA00001974"/>
    </source>
</evidence>
<feature type="domain" description="Acyl-CoA dehydrogenase/oxidase N-terminal" evidence="8">
    <location>
        <begin position="9"/>
        <end position="119"/>
    </location>
</feature>
<dbReference type="InterPro" id="IPR009075">
    <property type="entry name" value="AcylCo_DH/oxidase_C"/>
</dbReference>
<evidence type="ECO:0000256" key="3">
    <source>
        <dbReference type="ARBA" id="ARBA00022630"/>
    </source>
</evidence>